<dbReference type="Proteomes" id="UP000596661">
    <property type="component" value="Chromosome 8"/>
</dbReference>
<protein>
    <submittedName>
        <fullName evidence="1">Uncharacterized protein</fullName>
    </submittedName>
</protein>
<dbReference type="EnsemblPlants" id="evm.model.08.527">
    <property type="protein sequence ID" value="cds.evm.model.08.527"/>
    <property type="gene ID" value="evm.TU.08.527"/>
</dbReference>
<evidence type="ECO:0000313" key="1">
    <source>
        <dbReference type="EnsemblPlants" id="cds.evm.model.08.527"/>
    </source>
</evidence>
<dbReference type="EMBL" id="UZAU01000685">
    <property type="status" value="NOT_ANNOTATED_CDS"/>
    <property type="molecule type" value="Genomic_DNA"/>
</dbReference>
<dbReference type="Gramene" id="evm.model.08.527">
    <property type="protein sequence ID" value="cds.evm.model.08.527"/>
    <property type="gene ID" value="evm.TU.08.527"/>
</dbReference>
<evidence type="ECO:0000313" key="2">
    <source>
        <dbReference type="Proteomes" id="UP000596661"/>
    </source>
</evidence>
<keyword evidence="2" id="KW-1185">Reference proteome</keyword>
<name>A0A803QBJ1_CANSA</name>
<accession>A0A803QBJ1</accession>
<reference evidence="1" key="1">
    <citation type="submission" date="2018-11" db="EMBL/GenBank/DDBJ databases">
        <authorList>
            <person name="Grassa J C."/>
        </authorList>
    </citation>
    <scope>NUCLEOTIDE SEQUENCE [LARGE SCALE GENOMIC DNA]</scope>
</reference>
<sequence>MAANNNNGLNNNQPAPAAVDAQPRVVRDYCLPMVYENVTGIFNPVIAANNFELKSSLINMVQQNQFGGLATEYPNIHLAIFLEVCATVKMNGVTDDAIRLQLFSFSLRDRARSWL</sequence>
<dbReference type="AlphaFoldDB" id="A0A803QBJ1"/>
<organism evidence="1 2">
    <name type="scientific">Cannabis sativa</name>
    <name type="common">Hemp</name>
    <name type="synonym">Marijuana</name>
    <dbReference type="NCBI Taxonomy" id="3483"/>
    <lineage>
        <taxon>Eukaryota</taxon>
        <taxon>Viridiplantae</taxon>
        <taxon>Streptophyta</taxon>
        <taxon>Embryophyta</taxon>
        <taxon>Tracheophyta</taxon>
        <taxon>Spermatophyta</taxon>
        <taxon>Magnoliopsida</taxon>
        <taxon>eudicotyledons</taxon>
        <taxon>Gunneridae</taxon>
        <taxon>Pentapetalae</taxon>
        <taxon>rosids</taxon>
        <taxon>fabids</taxon>
        <taxon>Rosales</taxon>
        <taxon>Cannabaceae</taxon>
        <taxon>Cannabis</taxon>
    </lineage>
</organism>
<proteinExistence type="predicted"/>
<reference evidence="1" key="2">
    <citation type="submission" date="2021-03" db="UniProtKB">
        <authorList>
            <consortium name="EnsemblPlants"/>
        </authorList>
    </citation>
    <scope>IDENTIFICATION</scope>
</reference>
<dbReference type="OMA" id="MANEDPN"/>